<dbReference type="RefSeq" id="WP_165615970.1">
    <property type="nucleotide sequence ID" value="NZ_FAOZ01000057.1"/>
</dbReference>
<dbReference type="EMBL" id="FAOZ01000057">
    <property type="protein sequence ID" value="CUU61133.1"/>
    <property type="molecule type" value="Genomic_DNA"/>
</dbReference>
<keyword evidence="2" id="KW-1185">Reference proteome</keyword>
<evidence type="ECO:0000313" key="2">
    <source>
        <dbReference type="Proteomes" id="UP000198802"/>
    </source>
</evidence>
<proteinExistence type="predicted"/>
<dbReference type="AlphaFoldDB" id="A0A0S4QZZ6"/>
<evidence type="ECO:0000313" key="1">
    <source>
        <dbReference type="EMBL" id="CUU61133.1"/>
    </source>
</evidence>
<organism evidence="1 2">
    <name type="scientific">Parafrankia irregularis</name>
    <dbReference type="NCBI Taxonomy" id="795642"/>
    <lineage>
        <taxon>Bacteria</taxon>
        <taxon>Bacillati</taxon>
        <taxon>Actinomycetota</taxon>
        <taxon>Actinomycetes</taxon>
        <taxon>Frankiales</taxon>
        <taxon>Frankiaceae</taxon>
        <taxon>Parafrankia</taxon>
    </lineage>
</organism>
<protein>
    <submittedName>
        <fullName evidence="1">Uncharacterized protein</fullName>
    </submittedName>
</protein>
<accession>A0A0S4QZZ6</accession>
<name>A0A0S4QZZ6_9ACTN</name>
<reference evidence="2" key="1">
    <citation type="submission" date="2015-11" db="EMBL/GenBank/DDBJ databases">
        <authorList>
            <person name="Varghese N."/>
        </authorList>
    </citation>
    <scope>NUCLEOTIDE SEQUENCE [LARGE SCALE GENOMIC DNA]</scope>
    <source>
        <strain evidence="2">DSM 45899</strain>
    </source>
</reference>
<gene>
    <name evidence="1" type="ORF">Ga0074812_15723</name>
</gene>
<sequence>MARSPRRQTRSRVRAQQTALTRTLTGLTLSGHDAAGDLIADQLDLIRPRYRRTP</sequence>
<dbReference type="Proteomes" id="UP000198802">
    <property type="component" value="Unassembled WGS sequence"/>
</dbReference>